<name>A0A3B0SFE2_9ZZZZ</name>
<sequence>MTTRTSRTTRLRLLSLIAVFMLVVSACVSVGDPTEFCQCPELEATAASIDWIGDDTAPDEVSRSTSVAPLELAVIVSYNTPDRTEAQAQVEERLREAGFDVVETTPFGGRIEGDEWSVHVQTSGSEEDQEVAIFVSIVDDDARAAEILAPLVDALGTLP</sequence>
<reference evidence="1" key="1">
    <citation type="submission" date="2018-06" db="EMBL/GenBank/DDBJ databases">
        <authorList>
            <person name="Zhirakovskaya E."/>
        </authorList>
    </citation>
    <scope>NUCLEOTIDE SEQUENCE</scope>
</reference>
<gene>
    <name evidence="1" type="ORF">MNBD_ACTINO02-1015</name>
</gene>
<evidence type="ECO:0000313" key="1">
    <source>
        <dbReference type="EMBL" id="VAV93695.1"/>
    </source>
</evidence>
<organism evidence="1">
    <name type="scientific">hydrothermal vent metagenome</name>
    <dbReference type="NCBI Taxonomy" id="652676"/>
    <lineage>
        <taxon>unclassified sequences</taxon>
        <taxon>metagenomes</taxon>
        <taxon>ecological metagenomes</taxon>
    </lineage>
</organism>
<dbReference type="AlphaFoldDB" id="A0A3B0SFE2"/>
<dbReference type="PROSITE" id="PS51257">
    <property type="entry name" value="PROKAR_LIPOPROTEIN"/>
    <property type="match status" value="1"/>
</dbReference>
<accession>A0A3B0SFE2</accession>
<proteinExistence type="predicted"/>
<dbReference type="EMBL" id="UOEK01000047">
    <property type="protein sequence ID" value="VAV93695.1"/>
    <property type="molecule type" value="Genomic_DNA"/>
</dbReference>
<protein>
    <submittedName>
        <fullName evidence="1">Uncharacterized protein</fullName>
    </submittedName>
</protein>